<sequence>MCDMSPINRRTVLTAALGAAALSSTPLVTGMGAGLARATSDKDVYDTNTDLYKKLSGQEGIQFGRRYRRHELLDNERGERHPYHRTTIMALHGGGIEKGTSELCLGIAGYLPDTLAPLFPGEPVYDYWMFEGLRLPSMNLGSNRDLHVTAKHCDDHVALSMAASSLNVLSLHGCTAEQAGVRSGQDPKVVVVGGLNAAFKKLLHEELGKHFKTVDGDDFPDLAGVNPANPCNRTMLGKGGQLELSTELRASFFDKDTMEGRPGSTNDEFKKFAGACRKAIARLETRSDQVIL</sequence>
<dbReference type="InterPro" id="IPR006311">
    <property type="entry name" value="TAT_signal"/>
</dbReference>
<dbReference type="Pfam" id="PF05908">
    <property type="entry name" value="Gamma_PGA_hydro"/>
    <property type="match status" value="1"/>
</dbReference>
<dbReference type="Gene3D" id="3.40.630.100">
    <property type="entry name" value="Poly-gamma-glutamate hydrolase, zinc-binding motif"/>
    <property type="match status" value="1"/>
</dbReference>
<reference evidence="1 2" key="1">
    <citation type="submission" date="2018-11" db="EMBL/GenBank/DDBJ databases">
        <title>Whole genome sequence of Streptomyces paromomycinus NBRC 15454(T).</title>
        <authorList>
            <person name="Komaki H."/>
            <person name="Tamura T."/>
        </authorList>
    </citation>
    <scope>NUCLEOTIDE SEQUENCE [LARGE SCALE GENOMIC DNA]</scope>
    <source>
        <strain evidence="1 2">NBRC 15454</strain>
    </source>
</reference>
<proteinExistence type="predicted"/>
<comment type="caution">
    <text evidence="1">The sequence shown here is derived from an EMBL/GenBank/DDBJ whole genome shotgun (WGS) entry which is preliminary data.</text>
</comment>
<accession>A0A401WC68</accession>
<organism evidence="1 2">
    <name type="scientific">Streptomyces paromomycinus</name>
    <name type="common">Streptomyces rimosus subsp. paromomycinus</name>
    <dbReference type="NCBI Taxonomy" id="92743"/>
    <lineage>
        <taxon>Bacteria</taxon>
        <taxon>Bacillati</taxon>
        <taxon>Actinomycetota</taxon>
        <taxon>Actinomycetes</taxon>
        <taxon>Kitasatosporales</taxon>
        <taxon>Streptomycetaceae</taxon>
        <taxon>Streptomyces</taxon>
    </lineage>
</organism>
<evidence type="ECO:0000313" key="1">
    <source>
        <dbReference type="EMBL" id="GCD46945.1"/>
    </source>
</evidence>
<dbReference type="PROSITE" id="PS51318">
    <property type="entry name" value="TAT"/>
    <property type="match status" value="1"/>
</dbReference>
<evidence type="ECO:0000313" key="2">
    <source>
        <dbReference type="Proteomes" id="UP000286746"/>
    </source>
</evidence>
<name>A0A401WC68_STREY</name>
<gene>
    <name evidence="1" type="ORF">GKJPGBOP_06700</name>
</gene>
<dbReference type="AlphaFoldDB" id="A0A401WC68"/>
<dbReference type="InterPro" id="IPR008585">
    <property type="entry name" value="Gamma_PGA_hydro"/>
</dbReference>
<dbReference type="InterPro" id="IPR038128">
    <property type="entry name" value="Gamma_PGA_hydro_sf"/>
</dbReference>
<protein>
    <recommendedName>
        <fullName evidence="3">Phage replication protein</fullName>
    </recommendedName>
</protein>
<keyword evidence="2" id="KW-1185">Reference proteome</keyword>
<dbReference type="EMBL" id="BHZD01000001">
    <property type="protein sequence ID" value="GCD46945.1"/>
    <property type="molecule type" value="Genomic_DNA"/>
</dbReference>
<dbReference type="Proteomes" id="UP000286746">
    <property type="component" value="Unassembled WGS sequence"/>
</dbReference>
<evidence type="ECO:0008006" key="3">
    <source>
        <dbReference type="Google" id="ProtNLM"/>
    </source>
</evidence>